<evidence type="ECO:0000313" key="4">
    <source>
        <dbReference type="EMBL" id="MBB6431339.1"/>
    </source>
</evidence>
<protein>
    <recommendedName>
        <fullName evidence="3">F5/8 type C domain-containing protein</fullName>
    </recommendedName>
</protein>
<dbReference type="EMBL" id="JACHGY010000001">
    <property type="protein sequence ID" value="MBB6431339.1"/>
    <property type="molecule type" value="Genomic_DNA"/>
</dbReference>
<dbReference type="SUPFAM" id="SSF49785">
    <property type="entry name" value="Galactose-binding domain-like"/>
    <property type="match status" value="1"/>
</dbReference>
<feature type="region of interest" description="Disordered" evidence="1">
    <location>
        <begin position="28"/>
        <end position="47"/>
    </location>
</feature>
<evidence type="ECO:0000259" key="3">
    <source>
        <dbReference type="PROSITE" id="PS50022"/>
    </source>
</evidence>
<keyword evidence="2" id="KW-0732">Signal</keyword>
<dbReference type="AlphaFoldDB" id="A0A7X0LLW3"/>
<feature type="domain" description="F5/8 type C" evidence="3">
    <location>
        <begin position="76"/>
        <end position="239"/>
    </location>
</feature>
<dbReference type="InterPro" id="IPR000421">
    <property type="entry name" value="FA58C"/>
</dbReference>
<dbReference type="Pfam" id="PF22633">
    <property type="entry name" value="F5_F8_type_C_2"/>
    <property type="match status" value="1"/>
</dbReference>
<dbReference type="InterPro" id="IPR008979">
    <property type="entry name" value="Galactose-bd-like_sf"/>
</dbReference>
<dbReference type="PROSITE" id="PS50022">
    <property type="entry name" value="FA58C_3"/>
    <property type="match status" value="1"/>
</dbReference>
<comment type="caution">
    <text evidence="4">The sequence shown here is derived from an EMBL/GenBank/DDBJ whole genome shotgun (WGS) entry which is preliminary data.</text>
</comment>
<dbReference type="Gene3D" id="2.60.120.260">
    <property type="entry name" value="Galactose-binding domain-like"/>
    <property type="match status" value="1"/>
</dbReference>
<evidence type="ECO:0000313" key="5">
    <source>
        <dbReference type="Proteomes" id="UP000541810"/>
    </source>
</evidence>
<dbReference type="PROSITE" id="PS51257">
    <property type="entry name" value="PROKAR_LIPOPROTEIN"/>
    <property type="match status" value="1"/>
</dbReference>
<gene>
    <name evidence="4" type="ORF">HNQ40_003145</name>
</gene>
<proteinExistence type="predicted"/>
<feature type="region of interest" description="Disordered" evidence="1">
    <location>
        <begin position="62"/>
        <end position="83"/>
    </location>
</feature>
<dbReference type="Proteomes" id="UP000541810">
    <property type="component" value="Unassembled WGS sequence"/>
</dbReference>
<organism evidence="4 5">
    <name type="scientific">Algisphaera agarilytica</name>
    <dbReference type="NCBI Taxonomy" id="1385975"/>
    <lineage>
        <taxon>Bacteria</taxon>
        <taxon>Pseudomonadati</taxon>
        <taxon>Planctomycetota</taxon>
        <taxon>Phycisphaerae</taxon>
        <taxon>Phycisphaerales</taxon>
        <taxon>Phycisphaeraceae</taxon>
        <taxon>Algisphaera</taxon>
    </lineage>
</organism>
<name>A0A7X0LLW3_9BACT</name>
<keyword evidence="5" id="KW-1185">Reference proteome</keyword>
<reference evidence="4 5" key="1">
    <citation type="submission" date="2020-08" db="EMBL/GenBank/DDBJ databases">
        <title>Genomic Encyclopedia of Type Strains, Phase IV (KMG-IV): sequencing the most valuable type-strain genomes for metagenomic binning, comparative biology and taxonomic classification.</title>
        <authorList>
            <person name="Goeker M."/>
        </authorList>
    </citation>
    <scope>NUCLEOTIDE SEQUENCE [LARGE SCALE GENOMIC DNA]</scope>
    <source>
        <strain evidence="4 5">DSM 103725</strain>
    </source>
</reference>
<accession>A0A7X0LLW3</accession>
<feature type="signal peptide" evidence="2">
    <location>
        <begin position="1"/>
        <end position="31"/>
    </location>
</feature>
<sequence>MKLTTTLTASSLILSACLLSACGDSSSTADAEGGSDSASASTSASGGMILTTDLPEERLEGTPIPNKVPNLVQPPTEAPKITVPEGSTLLSAGKPVTASDDFTIVGDIAYITDGDKQAGEGYYVEVIDGLQWVQIDLEATHNIDAVWVWHFHSQRRAYHDVIIQISDDESFESGVTTIYNNDYDNSAEMGQGKDAPYIESRFGLLVDAKGQAGRYVRLYSNGSTANEMNHYTEVEVFGRPVE</sequence>
<evidence type="ECO:0000256" key="2">
    <source>
        <dbReference type="SAM" id="SignalP"/>
    </source>
</evidence>
<evidence type="ECO:0000256" key="1">
    <source>
        <dbReference type="SAM" id="MobiDB-lite"/>
    </source>
</evidence>
<feature type="chain" id="PRO_5031517590" description="F5/8 type C domain-containing protein" evidence="2">
    <location>
        <begin position="32"/>
        <end position="242"/>
    </location>
</feature>
<dbReference type="RefSeq" id="WP_184678816.1">
    <property type="nucleotide sequence ID" value="NZ_JACHGY010000001.1"/>
</dbReference>